<comment type="caution">
    <text evidence="1">The sequence shown here is derived from an EMBL/GenBank/DDBJ whole genome shotgun (WGS) entry which is preliminary data.</text>
</comment>
<dbReference type="Proteomes" id="UP001207468">
    <property type="component" value="Unassembled WGS sequence"/>
</dbReference>
<evidence type="ECO:0000313" key="1">
    <source>
        <dbReference type="EMBL" id="KAI9510213.1"/>
    </source>
</evidence>
<evidence type="ECO:0000313" key="2">
    <source>
        <dbReference type="Proteomes" id="UP001207468"/>
    </source>
</evidence>
<reference evidence="1" key="1">
    <citation type="submission" date="2021-03" db="EMBL/GenBank/DDBJ databases">
        <title>Evolutionary priming and transition to the ectomycorrhizal habit in an iconic lineage of mushroom-forming fungi: is preadaptation a requirement?</title>
        <authorList>
            <consortium name="DOE Joint Genome Institute"/>
            <person name="Looney B.P."/>
            <person name="Miyauchi S."/>
            <person name="Morin E."/>
            <person name="Drula E."/>
            <person name="Courty P.E."/>
            <person name="Chicoki N."/>
            <person name="Fauchery L."/>
            <person name="Kohler A."/>
            <person name="Kuo A."/>
            <person name="LaButti K."/>
            <person name="Pangilinan J."/>
            <person name="Lipzen A."/>
            <person name="Riley R."/>
            <person name="Andreopoulos W."/>
            <person name="He G."/>
            <person name="Johnson J."/>
            <person name="Barry K.W."/>
            <person name="Grigoriev I.V."/>
            <person name="Nagy L."/>
            <person name="Hibbett D."/>
            <person name="Henrissat B."/>
            <person name="Matheny P.B."/>
            <person name="Labbe J."/>
            <person name="Martin A.F."/>
        </authorList>
    </citation>
    <scope>NUCLEOTIDE SEQUENCE</scope>
    <source>
        <strain evidence="1">BPL698</strain>
    </source>
</reference>
<proteinExistence type="predicted"/>
<keyword evidence="2" id="KW-1185">Reference proteome</keyword>
<protein>
    <submittedName>
        <fullName evidence="1">Uncharacterized protein</fullName>
    </submittedName>
</protein>
<gene>
    <name evidence="1" type="ORF">F5148DRAFT_1282217</name>
</gene>
<name>A0ACC0UES1_9AGAM</name>
<accession>A0ACC0UES1</accession>
<organism evidence="1 2">
    <name type="scientific">Russula earlei</name>
    <dbReference type="NCBI Taxonomy" id="71964"/>
    <lineage>
        <taxon>Eukaryota</taxon>
        <taxon>Fungi</taxon>
        <taxon>Dikarya</taxon>
        <taxon>Basidiomycota</taxon>
        <taxon>Agaricomycotina</taxon>
        <taxon>Agaricomycetes</taxon>
        <taxon>Russulales</taxon>
        <taxon>Russulaceae</taxon>
        <taxon>Russula</taxon>
    </lineage>
</organism>
<sequence>MQKSFPELKTLDVWVEGTPVTSLPDSFFGGSAPFLRHLSLQNCPFPEMPKLLLSANHLASLQLWNIPEPGYFSPQALGTALSVMSRLESVVLGFKSPRYPTSRPPPPLTRSVLPSLTKLVFKGVHEYLEDLLAQLEAPLLNDLKITFFVDVNFVVPQLRQLISRTESFKTCNRAFVCTSYYHTLQFGIFRETNDSPEFSLEIKCKELDRLFSLLAQVCNSSFFLLSTLVRLDIRDPVYPSPLSHWNMNTTRWVELFDPFTAVKDLRLAKRVAPHVCQALEELAEERVAGVLPALQNIFLSDLQPLEPVPKFIEGFLAARELTGHPVAVYPW</sequence>
<dbReference type="EMBL" id="JAGFNK010000047">
    <property type="protein sequence ID" value="KAI9510213.1"/>
    <property type="molecule type" value="Genomic_DNA"/>
</dbReference>